<dbReference type="AlphaFoldDB" id="U7QM86"/>
<evidence type="ECO:0000313" key="2">
    <source>
        <dbReference type="Proteomes" id="UP000017127"/>
    </source>
</evidence>
<reference evidence="1 2" key="1">
    <citation type="journal article" date="2013" name="Front. Microbiol.">
        <title>Comparative genomic analyses of the cyanobacterium, Lyngbya aestuarii BL J, a powerful hydrogen producer.</title>
        <authorList>
            <person name="Kothari A."/>
            <person name="Vaughn M."/>
            <person name="Garcia-Pichel F."/>
        </authorList>
    </citation>
    <scope>NUCLEOTIDE SEQUENCE [LARGE SCALE GENOMIC DNA]</scope>
    <source>
        <strain evidence="1 2">BL J</strain>
    </source>
</reference>
<name>U7QM86_9CYAN</name>
<gene>
    <name evidence="1" type="ORF">M595_2553</name>
</gene>
<proteinExistence type="predicted"/>
<dbReference type="Proteomes" id="UP000017127">
    <property type="component" value="Unassembled WGS sequence"/>
</dbReference>
<accession>U7QM86</accession>
<protein>
    <submittedName>
        <fullName evidence="1">Uncharacterized protein</fullName>
    </submittedName>
</protein>
<dbReference type="EMBL" id="AUZM01000021">
    <property type="protein sequence ID" value="ERT07511.1"/>
    <property type="molecule type" value="Genomic_DNA"/>
</dbReference>
<sequence>MYVFLATTDLNPLNTLTAFPTGDGEGLIQIGDQYTSRWNPPLQYGLLSLKGKQ</sequence>
<organism evidence="1 2">
    <name type="scientific">Lyngbya aestuarii BL J</name>
    <dbReference type="NCBI Taxonomy" id="1348334"/>
    <lineage>
        <taxon>Bacteria</taxon>
        <taxon>Bacillati</taxon>
        <taxon>Cyanobacteriota</taxon>
        <taxon>Cyanophyceae</taxon>
        <taxon>Oscillatoriophycideae</taxon>
        <taxon>Oscillatoriales</taxon>
        <taxon>Microcoleaceae</taxon>
        <taxon>Lyngbya</taxon>
    </lineage>
</organism>
<keyword evidence="2" id="KW-1185">Reference proteome</keyword>
<evidence type="ECO:0000313" key="1">
    <source>
        <dbReference type="EMBL" id="ERT07511.1"/>
    </source>
</evidence>
<comment type="caution">
    <text evidence="1">The sequence shown here is derived from an EMBL/GenBank/DDBJ whole genome shotgun (WGS) entry which is preliminary data.</text>
</comment>